<proteinExistence type="predicted"/>
<sequence length="579" mass="61865">MADNGVKSGPEPSERTTIGITFGNSNSSIAHLVDDKAEVIANEDGDRQIPTILSYVDGDEYYGQQAKNFLVRNPKNTVAYFRDFLGKEFKSIDPTHNHASAHPQESGETVAFTIQDKEGEDAAPSTLSVSEVATRYLRRLVGSASEYLGKKVTSAVITVPTNFTDKQKAALIAAAAAADLEVLQLISEPVAAVLAYDGRAETKIEDKIVVVADLGGTRSDVTVLASRGGMYTILATAHDYEFAGFALDKVLMDHFAKEFMKKNSGASDPRENARSLAKLRLEAEATKRALSLGTNASFSVESLADGLDFASTINRLRYETIARTVFEGLNRLVGSAVKKAGLDVLDVDEVILSGGTSHTPRIAANLRYLFPQNTRILAPSTEPTAINPSELQARGAALQASLIQDYEAEDIDQSTHAAVTTVPHVTNAIGVISLNEAGEETFAPIVPPETAVPARRTVHLSAPNGGDVLVKVVEGNTHIKVTKPEPKAKENGDSKAAKVEDADDSDEDDSDFDDDEEEEEEKREKVWKIGSTLAEAAVKDVKKGGKVEVSITVNSDLSIIVTAREVGGKGGVRGTLTSA</sequence>
<keyword evidence="1" id="KW-0547">Nucleotide-binding</keyword>
<feature type="compositionally biased region" description="Basic and acidic residues" evidence="3">
    <location>
        <begin position="482"/>
        <end position="500"/>
    </location>
</feature>
<dbReference type="PANTHER" id="PTHR45639:SF32">
    <property type="entry name" value="HEAT SHOCK PROTEIN PDR13"/>
    <property type="match status" value="1"/>
</dbReference>
<dbReference type="InterPro" id="IPR013126">
    <property type="entry name" value="Hsp_70_fam"/>
</dbReference>
<dbReference type="GO" id="GO:0005634">
    <property type="term" value="C:nucleus"/>
    <property type="evidence" value="ECO:0007669"/>
    <property type="project" value="TreeGrafter"/>
</dbReference>
<evidence type="ECO:0000313" key="5">
    <source>
        <dbReference type="Proteomes" id="UP001302602"/>
    </source>
</evidence>
<evidence type="ECO:0000256" key="2">
    <source>
        <dbReference type="ARBA" id="ARBA00022840"/>
    </source>
</evidence>
<dbReference type="SUPFAM" id="SSF53067">
    <property type="entry name" value="Actin-like ATPase domain"/>
    <property type="match status" value="2"/>
</dbReference>
<dbReference type="Gene3D" id="3.30.420.40">
    <property type="match status" value="2"/>
</dbReference>
<keyword evidence="5" id="KW-1185">Reference proteome</keyword>
<evidence type="ECO:0000313" key="4">
    <source>
        <dbReference type="EMBL" id="KAK4124853.1"/>
    </source>
</evidence>
<keyword evidence="2" id="KW-0067">ATP-binding</keyword>
<feature type="region of interest" description="Disordered" evidence="3">
    <location>
        <begin position="480"/>
        <end position="525"/>
    </location>
</feature>
<dbReference type="EMBL" id="MU853226">
    <property type="protein sequence ID" value="KAK4124853.1"/>
    <property type="molecule type" value="Genomic_DNA"/>
</dbReference>
<feature type="region of interest" description="Disordered" evidence="3">
    <location>
        <begin position="1"/>
        <end position="21"/>
    </location>
</feature>
<dbReference type="GeneID" id="87826713"/>
<comment type="caution">
    <text evidence="4">The sequence shown here is derived from an EMBL/GenBank/DDBJ whole genome shotgun (WGS) entry which is preliminary data.</text>
</comment>
<accession>A0AAN6Z516</accession>
<dbReference type="Gene3D" id="3.30.30.30">
    <property type="match status" value="1"/>
</dbReference>
<dbReference type="RefSeq" id="XP_062648624.1">
    <property type="nucleotide sequence ID" value="XM_062789943.1"/>
</dbReference>
<protein>
    <submittedName>
        <fullName evidence="4">HSP70-domain-containing protein</fullName>
    </submittedName>
</protein>
<dbReference type="Gene3D" id="3.90.640.10">
    <property type="entry name" value="Actin, Chain A, domain 4"/>
    <property type="match status" value="1"/>
</dbReference>
<dbReference type="PANTHER" id="PTHR45639">
    <property type="entry name" value="HSC70CB, ISOFORM G-RELATED"/>
    <property type="match status" value="1"/>
</dbReference>
<dbReference type="Proteomes" id="UP001302602">
    <property type="component" value="Unassembled WGS sequence"/>
</dbReference>
<dbReference type="PRINTS" id="PR00301">
    <property type="entry name" value="HEATSHOCK70"/>
</dbReference>
<gene>
    <name evidence="4" type="ORF">N657DRAFT_593569</name>
</gene>
<evidence type="ECO:0000256" key="1">
    <source>
        <dbReference type="ARBA" id="ARBA00022741"/>
    </source>
</evidence>
<organism evidence="4 5">
    <name type="scientific">Parathielavia appendiculata</name>
    <dbReference type="NCBI Taxonomy" id="2587402"/>
    <lineage>
        <taxon>Eukaryota</taxon>
        <taxon>Fungi</taxon>
        <taxon>Dikarya</taxon>
        <taxon>Ascomycota</taxon>
        <taxon>Pezizomycotina</taxon>
        <taxon>Sordariomycetes</taxon>
        <taxon>Sordariomycetidae</taxon>
        <taxon>Sordariales</taxon>
        <taxon>Chaetomiaceae</taxon>
        <taxon>Parathielavia</taxon>
    </lineage>
</organism>
<dbReference type="InterPro" id="IPR043129">
    <property type="entry name" value="ATPase_NBD"/>
</dbReference>
<dbReference type="CDD" id="cd10232">
    <property type="entry name" value="ASKHA_NBD_HSP70_ScSsz1p-like"/>
    <property type="match status" value="1"/>
</dbReference>
<reference evidence="4" key="2">
    <citation type="submission" date="2023-05" db="EMBL/GenBank/DDBJ databases">
        <authorList>
            <consortium name="Lawrence Berkeley National Laboratory"/>
            <person name="Steindorff A."/>
            <person name="Hensen N."/>
            <person name="Bonometti L."/>
            <person name="Westerberg I."/>
            <person name="Brannstrom I.O."/>
            <person name="Guillou S."/>
            <person name="Cros-Aarteil S."/>
            <person name="Calhoun S."/>
            <person name="Haridas S."/>
            <person name="Kuo A."/>
            <person name="Mondo S."/>
            <person name="Pangilinan J."/>
            <person name="Riley R."/>
            <person name="Labutti K."/>
            <person name="Andreopoulos B."/>
            <person name="Lipzen A."/>
            <person name="Chen C."/>
            <person name="Yanf M."/>
            <person name="Daum C."/>
            <person name="Ng V."/>
            <person name="Clum A."/>
            <person name="Ohm R."/>
            <person name="Martin F."/>
            <person name="Silar P."/>
            <person name="Natvig D."/>
            <person name="Lalanne C."/>
            <person name="Gautier V."/>
            <person name="Ament-Velasquez S.L."/>
            <person name="Kruys A."/>
            <person name="Hutchinson M.I."/>
            <person name="Powell A.J."/>
            <person name="Barry K."/>
            <person name="Miller A.N."/>
            <person name="Grigoriev I.V."/>
            <person name="Debuchy R."/>
            <person name="Gladieux P."/>
            <person name="Thoren M.H."/>
            <person name="Johannesson H."/>
        </authorList>
    </citation>
    <scope>NUCLEOTIDE SEQUENCE</scope>
    <source>
        <strain evidence="4">CBS 731.68</strain>
    </source>
</reference>
<dbReference type="Pfam" id="PF00012">
    <property type="entry name" value="HSP70"/>
    <property type="match status" value="1"/>
</dbReference>
<feature type="compositionally biased region" description="Acidic residues" evidence="3">
    <location>
        <begin position="501"/>
        <end position="521"/>
    </location>
</feature>
<dbReference type="FunFam" id="3.30.30.30:FF:000009">
    <property type="entry name" value="Heat shock protein Hsp70"/>
    <property type="match status" value="1"/>
</dbReference>
<dbReference type="GO" id="GO:0005829">
    <property type="term" value="C:cytosol"/>
    <property type="evidence" value="ECO:0007669"/>
    <property type="project" value="TreeGrafter"/>
</dbReference>
<reference evidence="4" key="1">
    <citation type="journal article" date="2023" name="Mol. Phylogenet. Evol.">
        <title>Genome-scale phylogeny and comparative genomics of the fungal order Sordariales.</title>
        <authorList>
            <person name="Hensen N."/>
            <person name="Bonometti L."/>
            <person name="Westerberg I."/>
            <person name="Brannstrom I.O."/>
            <person name="Guillou S."/>
            <person name="Cros-Aarteil S."/>
            <person name="Calhoun S."/>
            <person name="Haridas S."/>
            <person name="Kuo A."/>
            <person name="Mondo S."/>
            <person name="Pangilinan J."/>
            <person name="Riley R."/>
            <person name="LaButti K."/>
            <person name="Andreopoulos B."/>
            <person name="Lipzen A."/>
            <person name="Chen C."/>
            <person name="Yan M."/>
            <person name="Daum C."/>
            <person name="Ng V."/>
            <person name="Clum A."/>
            <person name="Steindorff A."/>
            <person name="Ohm R.A."/>
            <person name="Martin F."/>
            <person name="Silar P."/>
            <person name="Natvig D.O."/>
            <person name="Lalanne C."/>
            <person name="Gautier V."/>
            <person name="Ament-Velasquez S.L."/>
            <person name="Kruys A."/>
            <person name="Hutchinson M.I."/>
            <person name="Powell A.J."/>
            <person name="Barry K."/>
            <person name="Miller A.N."/>
            <person name="Grigoriev I.V."/>
            <person name="Debuchy R."/>
            <person name="Gladieux P."/>
            <person name="Hiltunen Thoren M."/>
            <person name="Johannesson H."/>
        </authorList>
    </citation>
    <scope>NUCLEOTIDE SEQUENCE</scope>
    <source>
        <strain evidence="4">CBS 731.68</strain>
    </source>
</reference>
<dbReference type="GO" id="GO:0005524">
    <property type="term" value="F:ATP binding"/>
    <property type="evidence" value="ECO:0007669"/>
    <property type="project" value="UniProtKB-KW"/>
</dbReference>
<name>A0AAN6Z516_9PEZI</name>
<evidence type="ECO:0000256" key="3">
    <source>
        <dbReference type="SAM" id="MobiDB-lite"/>
    </source>
</evidence>
<dbReference type="AlphaFoldDB" id="A0AAN6Z516"/>
<dbReference type="FunFam" id="3.90.640.10:FF:000023">
    <property type="entry name" value="Hsp70 chaperone (BiP)"/>
    <property type="match status" value="1"/>
</dbReference>
<dbReference type="GO" id="GO:0140662">
    <property type="term" value="F:ATP-dependent protein folding chaperone"/>
    <property type="evidence" value="ECO:0007669"/>
    <property type="project" value="InterPro"/>
</dbReference>